<proteinExistence type="predicted"/>
<evidence type="ECO:0000256" key="4">
    <source>
        <dbReference type="PROSITE-ProRule" id="PRU00175"/>
    </source>
</evidence>
<accession>A0A1X7UQC2</accession>
<evidence type="ECO:0000256" key="2">
    <source>
        <dbReference type="ARBA" id="ARBA00022771"/>
    </source>
</evidence>
<name>A0A1X7UQC2_AMPQE</name>
<keyword evidence="1" id="KW-0479">Metal-binding</keyword>
<reference evidence="6" key="1">
    <citation type="submission" date="2017-05" db="UniProtKB">
        <authorList>
            <consortium name="EnsemblMetazoa"/>
        </authorList>
    </citation>
    <scope>IDENTIFICATION</scope>
</reference>
<evidence type="ECO:0000256" key="1">
    <source>
        <dbReference type="ARBA" id="ARBA00022723"/>
    </source>
</evidence>
<dbReference type="GO" id="GO:0008270">
    <property type="term" value="F:zinc ion binding"/>
    <property type="evidence" value="ECO:0007669"/>
    <property type="project" value="UniProtKB-KW"/>
</dbReference>
<feature type="domain" description="RING-type" evidence="5">
    <location>
        <begin position="22"/>
        <end position="46"/>
    </location>
</feature>
<dbReference type="InParanoid" id="A0A1X7UQC2"/>
<evidence type="ECO:0000259" key="5">
    <source>
        <dbReference type="PROSITE" id="PS50089"/>
    </source>
</evidence>
<dbReference type="InterPro" id="IPR017907">
    <property type="entry name" value="Znf_RING_CS"/>
</dbReference>
<dbReference type="Gene3D" id="3.30.40.10">
    <property type="entry name" value="Zinc/RING finger domain, C3HC4 (zinc finger)"/>
    <property type="match status" value="1"/>
</dbReference>
<dbReference type="AlphaFoldDB" id="A0A1X7UQC2"/>
<dbReference type="PROSITE" id="PS50089">
    <property type="entry name" value="ZF_RING_2"/>
    <property type="match status" value="1"/>
</dbReference>
<dbReference type="InterPro" id="IPR027370">
    <property type="entry name" value="Znf-RING_euk"/>
</dbReference>
<dbReference type="PROSITE" id="PS00518">
    <property type="entry name" value="ZF_RING_1"/>
    <property type="match status" value="1"/>
</dbReference>
<evidence type="ECO:0000256" key="3">
    <source>
        <dbReference type="ARBA" id="ARBA00022833"/>
    </source>
</evidence>
<evidence type="ECO:0000313" key="6">
    <source>
        <dbReference type="EnsemblMetazoa" id="Aqu2.1.30185_001"/>
    </source>
</evidence>
<keyword evidence="2 4" id="KW-0863">Zinc-finger</keyword>
<sequence length="62" mass="7185">MTTKPYLSSHGLRLKLKEQLTCLVCLDHYTNPKILACHHSFCKHCLDGLPLDKKNETYRITL</sequence>
<dbReference type="EnsemblMetazoa" id="Aqu2.1.30185_001">
    <property type="protein sequence ID" value="Aqu2.1.30185_001"/>
    <property type="gene ID" value="Aqu2.1.30185"/>
</dbReference>
<dbReference type="SUPFAM" id="SSF57850">
    <property type="entry name" value="RING/U-box"/>
    <property type="match status" value="1"/>
</dbReference>
<keyword evidence="3" id="KW-0862">Zinc</keyword>
<dbReference type="Pfam" id="PF13445">
    <property type="entry name" value="zf-RING_UBOX"/>
    <property type="match status" value="1"/>
</dbReference>
<organism evidence="6">
    <name type="scientific">Amphimedon queenslandica</name>
    <name type="common">Sponge</name>
    <dbReference type="NCBI Taxonomy" id="400682"/>
    <lineage>
        <taxon>Eukaryota</taxon>
        <taxon>Metazoa</taxon>
        <taxon>Porifera</taxon>
        <taxon>Demospongiae</taxon>
        <taxon>Heteroscleromorpha</taxon>
        <taxon>Haplosclerida</taxon>
        <taxon>Niphatidae</taxon>
        <taxon>Amphimedon</taxon>
    </lineage>
</organism>
<dbReference type="InterPro" id="IPR001841">
    <property type="entry name" value="Znf_RING"/>
</dbReference>
<dbReference type="InterPro" id="IPR013083">
    <property type="entry name" value="Znf_RING/FYVE/PHD"/>
</dbReference>
<protein>
    <recommendedName>
        <fullName evidence="5">RING-type domain-containing protein</fullName>
    </recommendedName>
</protein>